<evidence type="ECO:0000313" key="2">
    <source>
        <dbReference type="Proteomes" id="UP000258997"/>
    </source>
</evidence>
<sequence>MTFNRFANDYPVALDIARELIKRHDAGETFSAVPDDVLHLAEALLTESSRYDDKRLAFMHPSILCANGEYYDFTDPDAFSWDIQVIAAGLRAPRFTAQTRSTGTYSIAQHSLLASYIVPKGFELEALLHDAQESVLGDKATPFKILLPDYKHYEDIAEAAVRRKYGLPPTMSPEVKHADLVMLASEKRDIMPNPEDEWAMLKGVETLPFEIEVWDVERARDAFLARFADLTA</sequence>
<dbReference type="SUPFAM" id="SSF109604">
    <property type="entry name" value="HD-domain/PDEase-like"/>
    <property type="match status" value="1"/>
</dbReference>
<protein>
    <submittedName>
        <fullName evidence="1">Putative HD superfamily hydrolase</fullName>
    </submittedName>
</protein>
<name>A0A385EBZ7_9CAUD</name>
<dbReference type="Gene3D" id="1.10.3210.10">
    <property type="entry name" value="Hypothetical protein af1432"/>
    <property type="match status" value="1"/>
</dbReference>
<dbReference type="Proteomes" id="UP000258997">
    <property type="component" value="Segment"/>
</dbReference>
<organism evidence="1 2">
    <name type="scientific">Caulobacter phage CcrBL10</name>
    <dbReference type="NCBI Taxonomy" id="2283269"/>
    <lineage>
        <taxon>Viruses</taxon>
        <taxon>Duplodnaviria</taxon>
        <taxon>Heunggongvirae</taxon>
        <taxon>Uroviricota</taxon>
        <taxon>Caudoviricetes</taxon>
        <taxon>Jeanschmidtviridae</taxon>
        <taxon>Poindextervirus</taxon>
        <taxon>Poindextervirus BL10</taxon>
    </lineage>
</organism>
<dbReference type="GO" id="GO:0016787">
    <property type="term" value="F:hydrolase activity"/>
    <property type="evidence" value="ECO:0007669"/>
    <property type="project" value="UniProtKB-KW"/>
</dbReference>
<gene>
    <name evidence="1" type="ORF">CcrBL10_gp054</name>
</gene>
<accession>A0A385EBZ7</accession>
<dbReference type="EMBL" id="MH588544">
    <property type="protein sequence ID" value="AXQ68258.1"/>
    <property type="molecule type" value="Genomic_DNA"/>
</dbReference>
<evidence type="ECO:0000313" key="1">
    <source>
        <dbReference type="EMBL" id="AXQ68258.1"/>
    </source>
</evidence>
<keyword evidence="1" id="KW-0378">Hydrolase</keyword>
<proteinExistence type="predicted"/>
<reference evidence="1 2" key="1">
    <citation type="submission" date="2018-07" db="EMBL/GenBank/DDBJ databases">
        <title>Giant CbK-like Caulobacter bacteriophages have genetically divergent genomes.</title>
        <authorList>
            <person name="Wilson K.M."/>
            <person name="Ely B."/>
        </authorList>
    </citation>
    <scope>NUCLEOTIDE SEQUENCE [LARGE SCALE GENOMIC DNA]</scope>
</reference>
<keyword evidence="2" id="KW-1185">Reference proteome</keyword>